<dbReference type="RefSeq" id="WP_160063971.1">
    <property type="nucleotide sequence ID" value="NZ_WUYX01000024.1"/>
</dbReference>
<reference evidence="3 4" key="1">
    <citation type="submission" date="2020-01" db="EMBL/GenBank/DDBJ databases">
        <title>Natronorubrum sp. JWXQ-INN 674 isolated from Inner Mongolia Autonomous Region of China.</title>
        <authorList>
            <person name="Xue Q."/>
        </authorList>
    </citation>
    <scope>NUCLEOTIDE SEQUENCE [LARGE SCALE GENOMIC DNA]</scope>
    <source>
        <strain evidence="3 4">JWXQ-INN-674</strain>
    </source>
</reference>
<dbReference type="InterPro" id="IPR002545">
    <property type="entry name" value="CheW-lke_dom"/>
</dbReference>
<feature type="region of interest" description="Disordered" evidence="1">
    <location>
        <begin position="1"/>
        <end position="172"/>
    </location>
</feature>
<accession>A0A6B0VL02</accession>
<dbReference type="InterPro" id="IPR036061">
    <property type="entry name" value="CheW-like_dom_sf"/>
</dbReference>
<comment type="caution">
    <text evidence="3">The sequence shown here is derived from an EMBL/GenBank/DDBJ whole genome shotgun (WGS) entry which is preliminary data.</text>
</comment>
<dbReference type="PROSITE" id="PS50851">
    <property type="entry name" value="CHEW"/>
    <property type="match status" value="1"/>
</dbReference>
<feature type="compositionally biased region" description="Low complexity" evidence="1">
    <location>
        <begin position="128"/>
        <end position="140"/>
    </location>
</feature>
<keyword evidence="4" id="KW-1185">Reference proteome</keyword>
<dbReference type="Gene3D" id="2.30.30.40">
    <property type="entry name" value="SH3 Domains"/>
    <property type="match status" value="1"/>
</dbReference>
<proteinExistence type="predicted"/>
<name>A0A6B0VL02_9EURY</name>
<sequence length="381" mass="40133">MTDDRARRIRDIRKRSTGGGEDDGHSADEADAADSNSSDAEESSPAEPETADVEDVEDADEASSDDESTDGATDNDGAANGRDDAQPSDSGHPSTQDVSESAAGAADDTGVDTDASGETVSYDETEATAEMTAPPAQQPAGTDSDGQPTRAAEATGSPQAAGNQGTTESALGGAIASSSATPMVEDVGQEPTVDASAMLEDTDGYGDAAVGRENAVFEQGNSLIHSAHEDENTVQMLEFFLNENRYAIEIDRISAIVEMKDITRFPRGPDAIDGVTDLRGEITGVLDPTTMLDVEHNELTDDQYIVVLTRDDDKQKLGIRVSDVSQAVTYRDSQIDETGSVMDAAGSHQHECVKGIIKKTADDQTRLVAWLDIDQLIENTG</sequence>
<dbReference type="Proteomes" id="UP000434101">
    <property type="component" value="Unassembled WGS sequence"/>
</dbReference>
<dbReference type="Gene3D" id="2.40.50.180">
    <property type="entry name" value="CheA-289, Domain 4"/>
    <property type="match status" value="1"/>
</dbReference>
<dbReference type="Pfam" id="PF01584">
    <property type="entry name" value="CheW"/>
    <property type="match status" value="1"/>
</dbReference>
<feature type="compositionally biased region" description="Low complexity" evidence="1">
    <location>
        <begin position="102"/>
        <end position="114"/>
    </location>
</feature>
<dbReference type="EMBL" id="WUYX01000024">
    <property type="protein sequence ID" value="MXV61787.1"/>
    <property type="molecule type" value="Genomic_DNA"/>
</dbReference>
<dbReference type="GO" id="GO:0006935">
    <property type="term" value="P:chemotaxis"/>
    <property type="evidence" value="ECO:0007669"/>
    <property type="project" value="InterPro"/>
</dbReference>
<evidence type="ECO:0000259" key="2">
    <source>
        <dbReference type="PROSITE" id="PS50851"/>
    </source>
</evidence>
<feature type="compositionally biased region" description="Low complexity" evidence="1">
    <location>
        <begin position="70"/>
        <end position="80"/>
    </location>
</feature>
<dbReference type="PANTHER" id="PTHR22617:SF23">
    <property type="entry name" value="CHEMOTAXIS PROTEIN CHEW"/>
    <property type="match status" value="1"/>
</dbReference>
<evidence type="ECO:0000313" key="4">
    <source>
        <dbReference type="Proteomes" id="UP000434101"/>
    </source>
</evidence>
<evidence type="ECO:0000313" key="3">
    <source>
        <dbReference type="EMBL" id="MXV61787.1"/>
    </source>
</evidence>
<protein>
    <submittedName>
        <fullName evidence="3">Chemotaxis protein CheW</fullName>
    </submittedName>
</protein>
<dbReference type="SMART" id="SM00260">
    <property type="entry name" value="CheW"/>
    <property type="match status" value="1"/>
</dbReference>
<dbReference type="GO" id="GO:0007165">
    <property type="term" value="P:signal transduction"/>
    <property type="evidence" value="ECO:0007669"/>
    <property type="project" value="InterPro"/>
</dbReference>
<evidence type="ECO:0000256" key="1">
    <source>
        <dbReference type="SAM" id="MobiDB-lite"/>
    </source>
</evidence>
<dbReference type="GO" id="GO:0005829">
    <property type="term" value="C:cytosol"/>
    <property type="evidence" value="ECO:0007669"/>
    <property type="project" value="TreeGrafter"/>
</dbReference>
<dbReference type="PANTHER" id="PTHR22617">
    <property type="entry name" value="CHEMOTAXIS SENSOR HISTIDINE KINASE-RELATED"/>
    <property type="match status" value="1"/>
</dbReference>
<feature type="compositionally biased region" description="Acidic residues" evidence="1">
    <location>
        <begin position="39"/>
        <end position="69"/>
    </location>
</feature>
<dbReference type="InterPro" id="IPR039315">
    <property type="entry name" value="CheW"/>
</dbReference>
<feature type="compositionally biased region" description="Polar residues" evidence="1">
    <location>
        <begin position="87"/>
        <end position="99"/>
    </location>
</feature>
<dbReference type="OrthoDB" id="115049at2157"/>
<dbReference type="AlphaFoldDB" id="A0A6B0VL02"/>
<feature type="compositionally biased region" description="Polar residues" evidence="1">
    <location>
        <begin position="156"/>
        <end position="168"/>
    </location>
</feature>
<feature type="domain" description="CheW-like" evidence="2">
    <location>
        <begin position="233"/>
        <end position="381"/>
    </location>
</feature>
<dbReference type="SUPFAM" id="SSF50341">
    <property type="entry name" value="CheW-like"/>
    <property type="match status" value="1"/>
</dbReference>
<feature type="compositionally biased region" description="Basic residues" evidence="1">
    <location>
        <begin position="7"/>
        <end position="16"/>
    </location>
</feature>
<organism evidence="3 4">
    <name type="scientific">Natronorubrum halalkaliphilum</name>
    <dbReference type="NCBI Taxonomy" id="2691917"/>
    <lineage>
        <taxon>Archaea</taxon>
        <taxon>Methanobacteriati</taxon>
        <taxon>Methanobacteriota</taxon>
        <taxon>Stenosarchaea group</taxon>
        <taxon>Halobacteria</taxon>
        <taxon>Halobacteriales</taxon>
        <taxon>Natrialbaceae</taxon>
        <taxon>Natronorubrum</taxon>
    </lineage>
</organism>
<gene>
    <name evidence="3" type="ORF">GS429_06850</name>
</gene>